<sequence length="264" mass="29740">MCKKHSEEMLMKLQDAINEVENRKRSEATHVKRNEELGMRILELESDLHSVLSEKREIMKAYDLMKAEKECSLISLECCKEEKQQLEASLQKCNEEMAKIALELTSTKDLLESSSASINNQREGNGSLHKADFISDDLVVEKVCHKKLTSGVQSSIVREDPLAKFSELDLANCEAADPECLNSIDEVDQSNGLINIHSEQDDLVSRGVNGIPSVIPSKQKDVLNSDIKHLVLANEHFKAQSLKSSMDNLNKELERMKHENLLLP</sequence>
<accession>A0A314UKR7</accession>
<proteinExistence type="predicted"/>
<keyword evidence="3" id="KW-1185">Reference proteome</keyword>
<feature type="coiled-coil region" evidence="1">
    <location>
        <begin position="76"/>
        <end position="103"/>
    </location>
</feature>
<dbReference type="OrthoDB" id="2018427at2759"/>
<protein>
    <submittedName>
        <fullName evidence="2">Early endosome antigen 1</fullName>
    </submittedName>
</protein>
<name>A0A314UKR7_PRUYE</name>
<keyword evidence="1" id="KW-0175">Coiled coil</keyword>
<dbReference type="PANTHER" id="PTHR34452">
    <property type="entry name" value="MYOSIN HEAVY CHAIN-RELATED PROTEIN"/>
    <property type="match status" value="1"/>
</dbReference>
<comment type="caution">
    <text evidence="2">The sequence shown here is derived from an EMBL/GenBank/DDBJ whole genome shotgun (WGS) entry which is preliminary data.</text>
</comment>
<evidence type="ECO:0000256" key="1">
    <source>
        <dbReference type="SAM" id="Coils"/>
    </source>
</evidence>
<dbReference type="STRING" id="2094558.A0A314UKR7"/>
<evidence type="ECO:0000313" key="2">
    <source>
        <dbReference type="EMBL" id="PQM37578.1"/>
    </source>
</evidence>
<dbReference type="EMBL" id="PJQY01003431">
    <property type="protein sequence ID" value="PQM37578.1"/>
    <property type="molecule type" value="Genomic_DNA"/>
</dbReference>
<gene>
    <name evidence="2" type="ORF">Pyn_26677</name>
</gene>
<evidence type="ECO:0000313" key="3">
    <source>
        <dbReference type="Proteomes" id="UP000250321"/>
    </source>
</evidence>
<dbReference type="Proteomes" id="UP000250321">
    <property type="component" value="Unassembled WGS sequence"/>
</dbReference>
<dbReference type="PANTHER" id="PTHR34452:SF1">
    <property type="entry name" value="SPORULATION-SPECIFIC PROTEIN"/>
    <property type="match status" value="1"/>
</dbReference>
<reference evidence="2 3" key="1">
    <citation type="submission" date="2018-02" db="EMBL/GenBank/DDBJ databases">
        <title>Draft genome of wild Prunus yedoensis var. nudiflora.</title>
        <authorList>
            <person name="Baek S."/>
            <person name="Kim J.-H."/>
            <person name="Choi K."/>
            <person name="Kim G.-B."/>
            <person name="Cho A."/>
            <person name="Jang H."/>
            <person name="Shin C.-H."/>
            <person name="Yu H.-J."/>
            <person name="Mun J.-H."/>
        </authorList>
    </citation>
    <scope>NUCLEOTIDE SEQUENCE [LARGE SCALE GENOMIC DNA]</scope>
    <source>
        <strain evidence="3">cv. Jeju island</strain>
        <tissue evidence="2">Leaf</tissue>
    </source>
</reference>
<dbReference type="AlphaFoldDB" id="A0A314UKR7"/>
<organism evidence="2 3">
    <name type="scientific">Prunus yedoensis var. nudiflora</name>
    <dbReference type="NCBI Taxonomy" id="2094558"/>
    <lineage>
        <taxon>Eukaryota</taxon>
        <taxon>Viridiplantae</taxon>
        <taxon>Streptophyta</taxon>
        <taxon>Embryophyta</taxon>
        <taxon>Tracheophyta</taxon>
        <taxon>Spermatophyta</taxon>
        <taxon>Magnoliopsida</taxon>
        <taxon>eudicotyledons</taxon>
        <taxon>Gunneridae</taxon>
        <taxon>Pentapetalae</taxon>
        <taxon>rosids</taxon>
        <taxon>fabids</taxon>
        <taxon>Rosales</taxon>
        <taxon>Rosaceae</taxon>
        <taxon>Amygdaloideae</taxon>
        <taxon>Amygdaleae</taxon>
        <taxon>Prunus</taxon>
    </lineage>
</organism>